<evidence type="ECO:0000313" key="1">
    <source>
        <dbReference type="EMBL" id="QSE87590.1"/>
    </source>
</evidence>
<gene>
    <name evidence="1" type="ORF">JWS13_02680</name>
</gene>
<dbReference type="RefSeq" id="WP_206004382.1">
    <property type="nucleotide sequence ID" value="NZ_CP070615.1"/>
</dbReference>
<organism evidence="1 2">
    <name type="scientific">Rhodococcus pseudokoreensis</name>
    <dbReference type="NCBI Taxonomy" id="2811421"/>
    <lineage>
        <taxon>Bacteria</taxon>
        <taxon>Bacillati</taxon>
        <taxon>Actinomycetota</taxon>
        <taxon>Actinomycetes</taxon>
        <taxon>Mycobacteriales</taxon>
        <taxon>Nocardiaceae</taxon>
        <taxon>Rhodococcus</taxon>
    </lineage>
</organism>
<name>A0A974VXR8_9NOCA</name>
<keyword evidence="1" id="KW-0614">Plasmid</keyword>
<accession>A0A974VXR8</accession>
<protein>
    <submittedName>
        <fullName evidence="1">Uncharacterized protein</fullName>
    </submittedName>
</protein>
<dbReference type="Proteomes" id="UP000662986">
    <property type="component" value="Plasmid unnamed4"/>
</dbReference>
<geneLocation type="plasmid" evidence="1 2">
    <name>unnamed4</name>
</geneLocation>
<keyword evidence="2" id="KW-1185">Reference proteome</keyword>
<reference evidence="1 2" key="1">
    <citation type="journal article" date="2021" name="Microbiol. Resour. Announc.">
        <title>Complete Genome Sequences of Two Rhodococcus sp. Strains with Large and Linear Chromosomes, Isolated from Apple Rhizosphere.</title>
        <authorList>
            <person name="Benning S."/>
            <person name="Brugnone N."/>
            <person name="Siani R."/>
            <person name="Kublik S."/>
            <person name="Schloter M."/>
            <person name="Rad V."/>
        </authorList>
    </citation>
    <scope>NUCLEOTIDE SEQUENCE [LARGE SCALE GENOMIC DNA]</scope>
    <source>
        <strain evidence="1 2">R79</strain>
    </source>
</reference>
<evidence type="ECO:0000313" key="2">
    <source>
        <dbReference type="Proteomes" id="UP000662986"/>
    </source>
</evidence>
<sequence length="64" mass="6824">MTENSGTREGLRVGDRVKVHAEGASVFVIVSVEGEDALIESVDEGAPGRFPFHCKLSRPVPAES</sequence>
<reference evidence="1 2" key="2">
    <citation type="journal article" date="2022" name="Arch. Microbiol.">
        <title>Rhodococcus pseudokoreensis sp. nov. isolated from the rhizosphere of young M26 apple rootstocks.</title>
        <authorList>
            <person name="Kampfer P."/>
            <person name="Glaeser S.P."/>
            <person name="Blom J."/>
            <person name="Wolf J."/>
            <person name="Benning S."/>
            <person name="Schloter M."/>
            <person name="Neumann-Schaal M."/>
        </authorList>
    </citation>
    <scope>NUCLEOTIDE SEQUENCE [LARGE SCALE GENOMIC DNA]</scope>
    <source>
        <strain evidence="1 2">R79</strain>
    </source>
</reference>
<dbReference type="EMBL" id="CP070615">
    <property type="protein sequence ID" value="QSE87590.1"/>
    <property type="molecule type" value="Genomic_DNA"/>
</dbReference>
<proteinExistence type="predicted"/>